<comment type="caution">
    <text evidence="2">The sequence shown here is derived from an EMBL/GenBank/DDBJ whole genome shotgun (WGS) entry which is preliminary data.</text>
</comment>
<dbReference type="InterPro" id="IPR036237">
    <property type="entry name" value="Xyl_isomerase-like_sf"/>
</dbReference>
<dbReference type="RefSeq" id="WP_166635387.1">
    <property type="nucleotide sequence ID" value="NZ_SNXO01000019.1"/>
</dbReference>
<dbReference type="Gene3D" id="3.20.20.150">
    <property type="entry name" value="Divalent-metal-dependent TIM barrel enzymes"/>
    <property type="match status" value="1"/>
</dbReference>
<proteinExistence type="predicted"/>
<gene>
    <name evidence="2" type="ORF">EV211_11955</name>
</gene>
<evidence type="ECO:0000313" key="2">
    <source>
        <dbReference type="EMBL" id="TDP54974.1"/>
    </source>
</evidence>
<dbReference type="PANTHER" id="PTHR12110">
    <property type="entry name" value="HYDROXYPYRUVATE ISOMERASE"/>
    <property type="match status" value="1"/>
</dbReference>
<dbReference type="Proteomes" id="UP000295500">
    <property type="component" value="Unassembled WGS sequence"/>
</dbReference>
<dbReference type="SUPFAM" id="SSF51658">
    <property type="entry name" value="Xylose isomerase-like"/>
    <property type="match status" value="1"/>
</dbReference>
<evidence type="ECO:0000313" key="3">
    <source>
        <dbReference type="Proteomes" id="UP000295500"/>
    </source>
</evidence>
<evidence type="ECO:0000259" key="1">
    <source>
        <dbReference type="Pfam" id="PF01261"/>
    </source>
</evidence>
<dbReference type="AlphaFoldDB" id="A0A4R6Q184"/>
<dbReference type="InterPro" id="IPR013022">
    <property type="entry name" value="Xyl_isomerase-like_TIM-brl"/>
</dbReference>
<accession>A0A4R6Q184</accession>
<dbReference type="Pfam" id="PF01261">
    <property type="entry name" value="AP_endonuc_2"/>
    <property type="match status" value="1"/>
</dbReference>
<keyword evidence="3" id="KW-1185">Reference proteome</keyword>
<name>A0A4R6Q184_9FIRM</name>
<dbReference type="GO" id="GO:0016853">
    <property type="term" value="F:isomerase activity"/>
    <property type="evidence" value="ECO:0007669"/>
    <property type="project" value="UniProtKB-KW"/>
</dbReference>
<organism evidence="2 3">
    <name type="scientific">Aminicella lysinilytica</name>
    <dbReference type="NCBI Taxonomy" id="433323"/>
    <lineage>
        <taxon>Bacteria</taxon>
        <taxon>Bacillati</taxon>
        <taxon>Bacillota</taxon>
        <taxon>Clostridia</taxon>
        <taxon>Peptostreptococcales</taxon>
        <taxon>Anaerovoracaceae</taxon>
        <taxon>Aminicella</taxon>
    </lineage>
</organism>
<feature type="domain" description="Xylose isomerase-like TIM barrel" evidence="1">
    <location>
        <begin position="39"/>
        <end position="252"/>
    </location>
</feature>
<keyword evidence="2" id="KW-0413">Isomerase</keyword>
<dbReference type="EMBL" id="SNXO01000019">
    <property type="protein sequence ID" value="TDP54974.1"/>
    <property type="molecule type" value="Genomic_DNA"/>
</dbReference>
<dbReference type="PANTHER" id="PTHR12110:SF21">
    <property type="entry name" value="XYLOSE ISOMERASE-LIKE TIM BARREL DOMAIN-CONTAINING PROTEIN"/>
    <property type="match status" value="1"/>
</dbReference>
<sequence>MKRDIFLATFSDKATDVINKYGCGMELNEFCISSSLDDGTRQETVAAMKKEMEQCGVDSPSKALVHGPFTEICPQSIDHLAVEMGLLRLNQAYEGTRALGLDRLVVHSGFIPLIYFNEWHVQQSVKFWKEFMADKPADFHIYIENVLDEEPGPLLQIVEEIDDPRVMLCLDIGHANVVTLPDYTVEDWIKIWGSHIGHFHFHNNDGVTDLHDPLDRGTLNIDNILSTIDRYCDPSATITVESRECDESIRWLMEKAV</sequence>
<dbReference type="InterPro" id="IPR050312">
    <property type="entry name" value="IolE/XylAMocC-like"/>
</dbReference>
<reference evidence="2 3" key="1">
    <citation type="submission" date="2019-03" db="EMBL/GenBank/DDBJ databases">
        <title>Genomic Encyclopedia of Type Strains, Phase IV (KMG-IV): sequencing the most valuable type-strain genomes for metagenomic binning, comparative biology and taxonomic classification.</title>
        <authorList>
            <person name="Goeker M."/>
        </authorList>
    </citation>
    <scope>NUCLEOTIDE SEQUENCE [LARGE SCALE GENOMIC DNA]</scope>
    <source>
        <strain evidence="2 3">DSM 28287</strain>
    </source>
</reference>
<protein>
    <submittedName>
        <fullName evidence="2">Sugar phosphate isomerase/epimerase</fullName>
    </submittedName>
</protein>